<dbReference type="EMBL" id="JACJTU010000024">
    <property type="protein sequence ID" value="MBD2736792.1"/>
    <property type="molecule type" value="Genomic_DNA"/>
</dbReference>
<organism evidence="1 2">
    <name type="scientific">Nostoc paludosum FACHB-159</name>
    <dbReference type="NCBI Taxonomy" id="2692908"/>
    <lineage>
        <taxon>Bacteria</taxon>
        <taxon>Bacillati</taxon>
        <taxon>Cyanobacteriota</taxon>
        <taxon>Cyanophyceae</taxon>
        <taxon>Nostocales</taxon>
        <taxon>Nostocaceae</taxon>
        <taxon>Nostoc</taxon>
    </lineage>
</organism>
<sequence length="45" mass="5521">MPHAHSHKLFCSIRRQLWQYGKKLENWSGSRWEVYRVFSLARPSF</sequence>
<comment type="caution">
    <text evidence="1">The sequence shown here is derived from an EMBL/GenBank/DDBJ whole genome shotgun (WGS) entry which is preliminary data.</text>
</comment>
<accession>A0ABR8KFC8</accession>
<dbReference type="Proteomes" id="UP000637383">
    <property type="component" value="Unassembled WGS sequence"/>
</dbReference>
<protein>
    <recommendedName>
        <fullName evidence="3">Transposase</fullName>
    </recommendedName>
</protein>
<keyword evidence="2" id="KW-1185">Reference proteome</keyword>
<evidence type="ECO:0000313" key="2">
    <source>
        <dbReference type="Proteomes" id="UP000637383"/>
    </source>
</evidence>
<proteinExistence type="predicted"/>
<evidence type="ECO:0008006" key="3">
    <source>
        <dbReference type="Google" id="ProtNLM"/>
    </source>
</evidence>
<evidence type="ECO:0000313" key="1">
    <source>
        <dbReference type="EMBL" id="MBD2736792.1"/>
    </source>
</evidence>
<gene>
    <name evidence="1" type="ORF">H6H03_23370</name>
</gene>
<reference evidence="1 2" key="1">
    <citation type="journal article" date="2020" name="ISME J.">
        <title>Comparative genomics reveals insights into cyanobacterial evolution and habitat adaptation.</title>
        <authorList>
            <person name="Chen M.Y."/>
            <person name="Teng W.K."/>
            <person name="Zhao L."/>
            <person name="Hu C.X."/>
            <person name="Zhou Y.K."/>
            <person name="Han B.P."/>
            <person name="Song L.R."/>
            <person name="Shu W.S."/>
        </authorList>
    </citation>
    <scope>NUCLEOTIDE SEQUENCE [LARGE SCALE GENOMIC DNA]</scope>
    <source>
        <strain evidence="1 2">FACHB-159</strain>
    </source>
</reference>
<name>A0ABR8KFC8_9NOSO</name>